<proteinExistence type="predicted"/>
<dbReference type="Gene3D" id="2.160.20.110">
    <property type="match status" value="2"/>
</dbReference>
<feature type="domain" description="Filamentous haemagglutinin FhaB/tRNA nuclease CdiA-like TPS" evidence="1">
    <location>
        <begin position="45"/>
        <end position="156"/>
    </location>
</feature>
<dbReference type="EMBL" id="JAVIJF010000006">
    <property type="protein sequence ID" value="MDX8524726.1"/>
    <property type="molecule type" value="Genomic_DNA"/>
</dbReference>
<dbReference type="Pfam" id="PF18676">
    <property type="entry name" value="MBG_2"/>
    <property type="match status" value="6"/>
</dbReference>
<dbReference type="InterPro" id="IPR006311">
    <property type="entry name" value="TAT_signal"/>
</dbReference>
<dbReference type="PANTHER" id="PTHR12338">
    <property type="entry name" value="AUTOTRANSPORTER"/>
    <property type="match status" value="1"/>
</dbReference>
<dbReference type="InterPro" id="IPR011050">
    <property type="entry name" value="Pectin_lyase_fold/virulence"/>
</dbReference>
<dbReference type="SMART" id="SM00912">
    <property type="entry name" value="Haemagg_act"/>
    <property type="match status" value="1"/>
</dbReference>
<evidence type="ECO:0000259" key="1">
    <source>
        <dbReference type="SMART" id="SM00912"/>
    </source>
</evidence>
<sequence length="1744" mass="171678">MRKIDGTGAAQPRIPASVRRSLLADTSLLALVIGASAALSPPALAQSVPAGGAVTSGQASIATSPSGVLINQSSQNAIISWQSFSIGGGATAHFENGSGATLNRVTGNLPSSIDGSLTATGSVYLINPAGVAIGTSGMVRTGGSFVASTHDVSDSDFLDGGDLTLKGDSKASVVNQGSIAAQTGDVVLTARRVENSGTIDTPSGSVGLLGGYEVLLRDTSLADGKFAVKVGGADTEVVNSGIIRAAEVELRANGGSVQALAGNTKGIIKATGVKKSGGRIFLTAGEGGSVTVTQRVVARRAATQQTRAAVAALPDSVPLPEARPDFSGGEVHITGGSVSLGGAIDAAGGGAAGGAIIAVAKDKLDVTATASLDASGTDGGLILLGGDYQGGKDAATNYWTAPVGTTAQTDVAAEATIRANGTTGAGGKVVVWADDEASFAGTISATGVSQGGDAEVSGKALLAYTGTADLRADSGLFGTLLLDPYNITISAAGDFNQSGFTATGDDSFINIGTLQNALALANVTVSTGASGTQAGNITVAAALSWASSATLTLQAAGSIALNADITASLGGLTLNAGSSIGATGALSLGRFTLAAGNWVQNNASLPGFEAADFRIAGGTFLRATGGTGSGGNPYTLVDVYGLQGIGSSVATLSVSYKLASDIDASGTANWNAGAGFRPIGTDVTGNVIGGFGGGFVGNFDGAGHTISGLTINRPTAGRAGLFGNLGLTGSVSNVGLLGGSITGNSPAGSLVGWNQGTITQSWSTASVSSSGSWVGGLVGINQGAISRSYANGAISGGTYVGGLVGENEGTISQSYATGAVSGTSDVGGLVGWNNNGGTISQTWASGAVSGSSNLGGLVGSPLSSGTVSASYWDMDTSGQATSVGGTGLTTAQARNAASYVGFDFASDWYQAGGMRPIGRWEAATPVGGVITISNLHELQLVNINLAGSYVLAGDIDASATQRTSGIWGAGGFVPIGTDGAGFVLNGGSGFTGSFDGLGHTIAGLAINRPSAIYVGLFGSTGGAIANVGIVGGSVTGSGWVGSLVGYNAGIITQTYSTGGVSSPGGSYVGGLVGSNNGTGTITRSYATGSVTGLQFVGGLAGFNNGTITQTYAAGAVSGATDVGGLVGYDGGGTVNASYWDMDTSGQATSGGGTGLTTAQMQDLSSFHTTYAGWDFTNVWAPPNQVGQNNGSATAYYPELYALSNVMSVQAADATRIYGDADPAFSAQYYGMQAGAYVAAPGILGTAATQASGVGSYAIIASGAAVGGANAAAYRIVYTGNLTVTPRAITVTADVKSKIYGETNPPLTYTVGGLGLVNGDTLSGALDTTATAASSVGTYAIDQGTLDNANYAITYAGADLTIGQRSITVTADAKSRLYGDTNPALTYTVGDLGLVNGDALSGSLDTTATAASSVGTYAIDQGTLDNANYAITYAGADLTIGQRSITVTADAKSRLYGDTNPALTYTVGGLGLVNGDALSGTLVTSATTTASVGTYGIGQGDLAASANYAVTYQGADLTVNQRSIALSANDLARIYGDADPLLTFGAVGGDGLASFDASPAHAGFGLTTTATTISDVGSYAIALTGANANYAVTFTPGMLTVNQRAITVTADSQSRPQSAPDPALTWSLTGGSLASFDSDGNVFAGALIRAPGEAVGDYAIGQGTLTANANYAMSFVGGVLSITPVQITDSRPFEPPADDKTLQLVLDDAGDAIPASCKSGVLGGGCTPYVHTDNRGLGPFVDFRP</sequence>
<protein>
    <submittedName>
        <fullName evidence="2">MBG domain-containing protein</fullName>
    </submittedName>
</protein>
<dbReference type="InterPro" id="IPR012334">
    <property type="entry name" value="Pectin_lyas_fold"/>
</dbReference>
<reference evidence="2 3" key="1">
    <citation type="submission" date="2023-08" db="EMBL/GenBank/DDBJ databases">
        <title>Implementing the SeqCode for naming new Mesorhizobium species isolated from Vachellia karroo root nodules.</title>
        <authorList>
            <person name="Van Lill M."/>
        </authorList>
    </citation>
    <scope>NUCLEOTIDE SEQUENCE [LARGE SCALE GENOMIC DNA]</scope>
    <source>
        <strain evidence="2 3">MSK 1335</strain>
    </source>
</reference>
<gene>
    <name evidence="2" type="ORF">RFM68_09415</name>
</gene>
<accession>A0ABU4ZL45</accession>
<dbReference type="PROSITE" id="PS51318">
    <property type="entry name" value="TAT"/>
    <property type="match status" value="1"/>
</dbReference>
<comment type="caution">
    <text evidence="2">The sequence shown here is derived from an EMBL/GenBank/DDBJ whole genome shotgun (WGS) entry which is preliminary data.</text>
</comment>
<evidence type="ECO:0000313" key="3">
    <source>
        <dbReference type="Proteomes" id="UP001276840"/>
    </source>
</evidence>
<dbReference type="InterPro" id="IPR011493">
    <property type="entry name" value="GLUG"/>
</dbReference>
<dbReference type="Pfam" id="PF07581">
    <property type="entry name" value="Glug"/>
    <property type="match status" value="2"/>
</dbReference>
<dbReference type="SUPFAM" id="SSF51126">
    <property type="entry name" value="Pectin lyase-like"/>
    <property type="match status" value="1"/>
</dbReference>
<dbReference type="NCBIfam" id="TIGR01901">
    <property type="entry name" value="adhes_NPXG"/>
    <property type="match status" value="1"/>
</dbReference>
<keyword evidence="3" id="KW-1185">Reference proteome</keyword>
<dbReference type="Proteomes" id="UP001276840">
    <property type="component" value="Unassembled WGS sequence"/>
</dbReference>
<dbReference type="Gene3D" id="2.160.20.10">
    <property type="entry name" value="Single-stranded right-handed beta-helix, Pectin lyase-like"/>
    <property type="match status" value="2"/>
</dbReference>
<dbReference type="RefSeq" id="WP_320232473.1">
    <property type="nucleotide sequence ID" value="NZ_JAVIJF010000006.1"/>
</dbReference>
<dbReference type="PANTHER" id="PTHR12338:SF5">
    <property type="entry name" value="ANTIGEN 43-RELATED"/>
    <property type="match status" value="1"/>
</dbReference>
<dbReference type="InterPro" id="IPR041286">
    <property type="entry name" value="MBG_2"/>
</dbReference>
<name>A0ABU4ZL45_9HYPH</name>
<dbReference type="InterPro" id="IPR050909">
    <property type="entry name" value="Bact_Autotransporter_VF"/>
</dbReference>
<evidence type="ECO:0000313" key="2">
    <source>
        <dbReference type="EMBL" id="MDX8524726.1"/>
    </source>
</evidence>
<dbReference type="Gene3D" id="3.30.160.710">
    <property type="match status" value="3"/>
</dbReference>
<dbReference type="InterPro" id="IPR008638">
    <property type="entry name" value="FhaB/CdiA-like_TPS"/>
</dbReference>
<organism evidence="2 3">
    <name type="scientific">Mesorhizobium montanum</name>
    <dbReference type="NCBI Taxonomy" id="3072323"/>
    <lineage>
        <taxon>Bacteria</taxon>
        <taxon>Pseudomonadati</taxon>
        <taxon>Pseudomonadota</taxon>
        <taxon>Alphaproteobacteria</taxon>
        <taxon>Hyphomicrobiales</taxon>
        <taxon>Phyllobacteriaceae</taxon>
        <taxon>Mesorhizobium</taxon>
    </lineage>
</organism>
<dbReference type="Pfam" id="PF05860">
    <property type="entry name" value="TPS"/>
    <property type="match status" value="1"/>
</dbReference>